<comment type="catalytic activity">
    <reaction evidence="12">
        <text>L-seryl-[protein] + ATP = O-phospho-L-seryl-[protein] + ADP + H(+)</text>
        <dbReference type="Rhea" id="RHEA:17989"/>
        <dbReference type="Rhea" id="RHEA-COMP:9863"/>
        <dbReference type="Rhea" id="RHEA-COMP:11604"/>
        <dbReference type="ChEBI" id="CHEBI:15378"/>
        <dbReference type="ChEBI" id="CHEBI:29999"/>
        <dbReference type="ChEBI" id="CHEBI:30616"/>
        <dbReference type="ChEBI" id="CHEBI:83421"/>
        <dbReference type="ChEBI" id="CHEBI:456216"/>
        <dbReference type="EC" id="2.7.11.1"/>
    </reaction>
</comment>
<reference evidence="19 20" key="1">
    <citation type="submission" date="2020-11" db="EMBL/GenBank/DDBJ databases">
        <title>Kefir isolates.</title>
        <authorList>
            <person name="Marcisauskas S."/>
            <person name="Kim Y."/>
            <person name="Blasche S."/>
        </authorList>
    </citation>
    <scope>NUCLEOTIDE SEQUENCE [LARGE SCALE GENOMIC DNA]</scope>
    <source>
        <strain evidence="19 20">KR</strain>
    </source>
</reference>
<dbReference type="FunFam" id="3.30.1010.10:FF:000006">
    <property type="entry name" value="Serine/threonine-protein kinase TOR"/>
    <property type="match status" value="1"/>
</dbReference>
<dbReference type="EC" id="2.7.11.1" evidence="2"/>
<evidence type="ECO:0000256" key="10">
    <source>
        <dbReference type="ARBA" id="ARBA00023306"/>
    </source>
</evidence>
<dbReference type="Gene3D" id="1.25.10.10">
    <property type="entry name" value="Leucine-rich Repeat Variant"/>
    <property type="match status" value="3"/>
</dbReference>
<feature type="domain" description="RRM" evidence="15">
    <location>
        <begin position="366"/>
        <end position="442"/>
    </location>
</feature>
<dbReference type="SMART" id="SM01346">
    <property type="entry name" value="DUF3385"/>
    <property type="match status" value="1"/>
</dbReference>
<dbReference type="PROSITE" id="PS51189">
    <property type="entry name" value="FAT"/>
    <property type="match status" value="1"/>
</dbReference>
<feature type="compositionally biased region" description="Acidic residues" evidence="14">
    <location>
        <begin position="3390"/>
        <end position="3409"/>
    </location>
</feature>
<evidence type="ECO:0000256" key="1">
    <source>
        <dbReference type="ARBA" id="ARBA00011031"/>
    </source>
</evidence>
<keyword evidence="6" id="KW-0547">Nucleotide-binding</keyword>
<evidence type="ECO:0000256" key="14">
    <source>
        <dbReference type="SAM" id="MobiDB-lite"/>
    </source>
</evidence>
<dbReference type="Proteomes" id="UP000777482">
    <property type="component" value="Unassembled WGS sequence"/>
</dbReference>
<evidence type="ECO:0000256" key="11">
    <source>
        <dbReference type="ARBA" id="ARBA00047899"/>
    </source>
</evidence>
<dbReference type="GO" id="GO:0016242">
    <property type="term" value="P:negative regulation of macroautophagy"/>
    <property type="evidence" value="ECO:0007669"/>
    <property type="project" value="TreeGrafter"/>
</dbReference>
<dbReference type="SUPFAM" id="SSF54928">
    <property type="entry name" value="RNA-binding domain, RBD"/>
    <property type="match status" value="2"/>
</dbReference>
<dbReference type="InterPro" id="IPR018936">
    <property type="entry name" value="PI3/4_kinase_CS"/>
</dbReference>
<dbReference type="Pfam" id="PF02259">
    <property type="entry name" value="FAT"/>
    <property type="match status" value="1"/>
</dbReference>
<comment type="similarity">
    <text evidence="1">Belongs to the PI3/PI4-kinase family.</text>
</comment>
<keyword evidence="13" id="KW-0694">RNA-binding</keyword>
<accession>A0A9P6W8S7</accession>
<keyword evidence="10" id="KW-0131">Cell cycle</keyword>
<dbReference type="PANTHER" id="PTHR11139">
    <property type="entry name" value="ATAXIA TELANGIECTASIA MUTATED ATM -RELATED"/>
    <property type="match status" value="1"/>
</dbReference>
<evidence type="ECO:0000256" key="7">
    <source>
        <dbReference type="ARBA" id="ARBA00022777"/>
    </source>
</evidence>
<dbReference type="Gene3D" id="1.10.1070.11">
    <property type="entry name" value="Phosphatidylinositol 3-/4-kinase, catalytic domain"/>
    <property type="match status" value="1"/>
</dbReference>
<dbReference type="Pfam" id="PF00454">
    <property type="entry name" value="PI3_PI4_kinase"/>
    <property type="match status" value="1"/>
</dbReference>
<evidence type="ECO:0000256" key="13">
    <source>
        <dbReference type="PROSITE-ProRule" id="PRU00176"/>
    </source>
</evidence>
<feature type="compositionally biased region" description="Basic and acidic residues" evidence="14">
    <location>
        <begin position="997"/>
        <end position="1008"/>
    </location>
</feature>
<dbReference type="SMART" id="SM01343">
    <property type="entry name" value="FATC"/>
    <property type="match status" value="1"/>
</dbReference>
<keyword evidence="8" id="KW-0067">ATP-binding</keyword>
<dbReference type="SMART" id="SM00360">
    <property type="entry name" value="RRM"/>
    <property type="match status" value="3"/>
</dbReference>
<dbReference type="Pfam" id="PF11865">
    <property type="entry name" value="mTOR_dom"/>
    <property type="match status" value="1"/>
</dbReference>
<evidence type="ECO:0000259" key="17">
    <source>
        <dbReference type="PROSITE" id="PS51189"/>
    </source>
</evidence>
<feature type="compositionally biased region" description="Basic and acidic residues" evidence="14">
    <location>
        <begin position="3410"/>
        <end position="3420"/>
    </location>
</feature>
<gene>
    <name evidence="19" type="primary">TOR1</name>
    <name evidence="19" type="ORF">C6P46_002600</name>
</gene>
<dbReference type="GO" id="GO:0005737">
    <property type="term" value="C:cytoplasm"/>
    <property type="evidence" value="ECO:0007669"/>
    <property type="project" value="TreeGrafter"/>
</dbReference>
<feature type="domain" description="RRM" evidence="15">
    <location>
        <begin position="208"/>
        <end position="285"/>
    </location>
</feature>
<feature type="region of interest" description="Disordered" evidence="14">
    <location>
        <begin position="3328"/>
        <end position="3348"/>
    </location>
</feature>
<dbReference type="GO" id="GO:0003723">
    <property type="term" value="F:RNA binding"/>
    <property type="evidence" value="ECO:0007669"/>
    <property type="project" value="UniProtKB-UniRule"/>
</dbReference>
<dbReference type="InterPro" id="IPR035979">
    <property type="entry name" value="RBD_domain_sf"/>
</dbReference>
<dbReference type="GO" id="GO:0031931">
    <property type="term" value="C:TORC1 complex"/>
    <property type="evidence" value="ECO:0007669"/>
    <property type="project" value="TreeGrafter"/>
</dbReference>
<keyword evidence="5" id="KW-0677">Repeat</keyword>
<dbReference type="GO" id="GO:0005524">
    <property type="term" value="F:ATP binding"/>
    <property type="evidence" value="ECO:0007669"/>
    <property type="project" value="UniProtKB-KW"/>
</dbReference>
<dbReference type="PANTHER" id="PTHR11139:SF9">
    <property type="entry name" value="SERINE_THREONINE-PROTEIN KINASE MTOR"/>
    <property type="match status" value="1"/>
</dbReference>
<keyword evidence="7 19" id="KW-0418">Kinase</keyword>
<dbReference type="InterPro" id="IPR014009">
    <property type="entry name" value="PIK_FAT"/>
</dbReference>
<dbReference type="InterPro" id="IPR012677">
    <property type="entry name" value="Nucleotide-bd_a/b_plait_sf"/>
</dbReference>
<feature type="region of interest" description="Disordered" evidence="14">
    <location>
        <begin position="988"/>
        <end position="1008"/>
    </location>
</feature>
<dbReference type="PROSITE" id="PS00916">
    <property type="entry name" value="PI3_4_KINASE_2"/>
    <property type="match status" value="1"/>
</dbReference>
<dbReference type="InterPro" id="IPR015338">
    <property type="entry name" value="GT64_dom"/>
</dbReference>
<evidence type="ECO:0000256" key="2">
    <source>
        <dbReference type="ARBA" id="ARBA00012513"/>
    </source>
</evidence>
<evidence type="ECO:0000259" key="16">
    <source>
        <dbReference type="PROSITE" id="PS50290"/>
    </source>
</evidence>
<dbReference type="InterPro" id="IPR011990">
    <property type="entry name" value="TPR-like_helical_dom_sf"/>
</dbReference>
<dbReference type="InterPro" id="IPR011009">
    <property type="entry name" value="Kinase-like_dom_sf"/>
</dbReference>
<dbReference type="InterPro" id="IPR000403">
    <property type="entry name" value="PI3/4_kinase_cat_dom"/>
</dbReference>
<dbReference type="Pfam" id="PF00076">
    <property type="entry name" value="RRM_1"/>
    <property type="match status" value="3"/>
</dbReference>
<dbReference type="PROSITE" id="PS50102">
    <property type="entry name" value="RRM"/>
    <property type="match status" value="3"/>
</dbReference>
<evidence type="ECO:0000259" key="18">
    <source>
        <dbReference type="PROSITE" id="PS51190"/>
    </source>
</evidence>
<evidence type="ECO:0000259" key="15">
    <source>
        <dbReference type="PROSITE" id="PS50102"/>
    </source>
</evidence>
<dbReference type="InterPro" id="IPR016024">
    <property type="entry name" value="ARM-type_fold"/>
</dbReference>
<dbReference type="Gene3D" id="3.90.550.10">
    <property type="entry name" value="Spore Coat Polysaccharide Biosynthesis Protein SpsA, Chain A"/>
    <property type="match status" value="1"/>
</dbReference>
<dbReference type="InterPro" id="IPR026683">
    <property type="entry name" value="TOR_cat"/>
</dbReference>
<dbReference type="PROSITE" id="PS50290">
    <property type="entry name" value="PI3_4_KINASE_3"/>
    <property type="match status" value="1"/>
</dbReference>
<dbReference type="Gene3D" id="3.30.1010.10">
    <property type="entry name" value="Phosphatidylinositol 3-kinase Catalytic Subunit, Chain A, domain 4"/>
    <property type="match status" value="1"/>
</dbReference>
<dbReference type="GO" id="GO:0005634">
    <property type="term" value="C:nucleus"/>
    <property type="evidence" value="ECO:0007669"/>
    <property type="project" value="TreeGrafter"/>
</dbReference>
<evidence type="ECO:0000313" key="20">
    <source>
        <dbReference type="Proteomes" id="UP000777482"/>
    </source>
</evidence>
<dbReference type="InterPro" id="IPR009076">
    <property type="entry name" value="FRB_dom"/>
</dbReference>
<evidence type="ECO:0000256" key="5">
    <source>
        <dbReference type="ARBA" id="ARBA00022737"/>
    </source>
</evidence>
<evidence type="ECO:0000256" key="9">
    <source>
        <dbReference type="ARBA" id="ARBA00023157"/>
    </source>
</evidence>
<dbReference type="InterPro" id="IPR036738">
    <property type="entry name" value="FRB_sf"/>
</dbReference>
<dbReference type="Gene3D" id="1.20.120.150">
    <property type="entry name" value="FKBP12-rapamycin binding domain"/>
    <property type="match status" value="1"/>
</dbReference>
<dbReference type="GO" id="GO:0016757">
    <property type="term" value="F:glycosyltransferase activity"/>
    <property type="evidence" value="ECO:0007669"/>
    <property type="project" value="InterPro"/>
</dbReference>
<feature type="compositionally biased region" description="Basic and acidic residues" evidence="14">
    <location>
        <begin position="2895"/>
        <end position="2905"/>
    </location>
</feature>
<dbReference type="SUPFAM" id="SSF56112">
    <property type="entry name" value="Protein kinase-like (PK-like)"/>
    <property type="match status" value="1"/>
</dbReference>
<comment type="caution">
    <text evidence="19">The sequence shown here is derived from an EMBL/GenBank/DDBJ whole genome shotgun (WGS) entry which is preliminary data.</text>
</comment>
<dbReference type="Gene3D" id="3.30.70.330">
    <property type="match status" value="3"/>
</dbReference>
<dbReference type="Pfam" id="PF09258">
    <property type="entry name" value="Glyco_transf_64"/>
    <property type="match status" value="1"/>
</dbReference>
<feature type="region of interest" description="Disordered" evidence="14">
    <location>
        <begin position="3371"/>
        <end position="3420"/>
    </location>
</feature>
<evidence type="ECO:0000256" key="6">
    <source>
        <dbReference type="ARBA" id="ARBA00022741"/>
    </source>
</evidence>
<feature type="domain" description="FATC" evidence="18">
    <location>
        <begin position="2935"/>
        <end position="2967"/>
    </location>
</feature>
<dbReference type="InterPro" id="IPR011989">
    <property type="entry name" value="ARM-like"/>
</dbReference>
<dbReference type="InterPro" id="IPR057564">
    <property type="entry name" value="HEAT_ATR"/>
</dbReference>
<evidence type="ECO:0000256" key="8">
    <source>
        <dbReference type="ARBA" id="ARBA00022840"/>
    </source>
</evidence>
<dbReference type="GO" id="GO:0004674">
    <property type="term" value="F:protein serine/threonine kinase activity"/>
    <property type="evidence" value="ECO:0007669"/>
    <property type="project" value="UniProtKB-KW"/>
</dbReference>
<dbReference type="InterPro" id="IPR000504">
    <property type="entry name" value="RRM_dom"/>
</dbReference>
<dbReference type="Pfam" id="PF23593">
    <property type="entry name" value="HEAT_ATR"/>
    <property type="match status" value="1"/>
</dbReference>
<dbReference type="InterPro" id="IPR024585">
    <property type="entry name" value="mTOR_dom"/>
</dbReference>
<dbReference type="GO" id="GO:0005886">
    <property type="term" value="C:plasma membrane"/>
    <property type="evidence" value="ECO:0007669"/>
    <property type="project" value="UniProtKB-ARBA"/>
</dbReference>
<name>A0A9P6W8S7_RHOMI</name>
<dbReference type="SUPFAM" id="SSF48371">
    <property type="entry name" value="ARM repeat"/>
    <property type="match status" value="2"/>
</dbReference>
<comment type="catalytic activity">
    <reaction evidence="11">
        <text>L-threonyl-[protein] + ATP = O-phospho-L-threonyl-[protein] + ADP + H(+)</text>
        <dbReference type="Rhea" id="RHEA:46608"/>
        <dbReference type="Rhea" id="RHEA-COMP:11060"/>
        <dbReference type="Rhea" id="RHEA-COMP:11605"/>
        <dbReference type="ChEBI" id="CHEBI:15378"/>
        <dbReference type="ChEBI" id="CHEBI:30013"/>
        <dbReference type="ChEBI" id="CHEBI:30616"/>
        <dbReference type="ChEBI" id="CHEBI:61977"/>
        <dbReference type="ChEBI" id="CHEBI:456216"/>
        <dbReference type="EC" id="2.7.11.1"/>
    </reaction>
</comment>
<keyword evidence="4" id="KW-0808">Transferase</keyword>
<sequence length="3420" mass="379007">MDVDDQDCDRDRDHRSHSSRPDRSTRYASTGGSGGGGRGPAYGGAPYNPARKAVSREIAAAEAAKRSRKDCRVYVGNLAFGVKWNDLKDFMREAGNVVFSEIMLLPNGMSKGCGVVEFSKPEEAQRAIRELNDQQLLGRPLFIREDREDEARYGAAAVSGRAGFMGPGGPAPYAGAPGGGRGGFGGGFGGRGGYGGAAMGGPVAGSGRHLYITGLPYTVGWQDLKDLFRAAGQIIRADVKMSPDGVHSGTGTVVYETAADAQNAIAMYNGFEFQGSVLEVREDRFPSAGGGGRGGFGGGAGRGGFGGGFGGRGAYGGAGAAAFGAGAFGAGAYGFAGAPGFGVPSGPGAFAGMPVGPAASVLPPSNQIYVRNLPWSTANEDLVELFQTTGTVEHAEVLFEHGRSKGAGVVQFASIEDATTAVTRFNGYMYGGRPLALDYNQRPYIFAPPVEGAPTGPAGMMAEAGQPKMEDSLVHRIALRATSRALYAPSSRLSMAVGPTLAVTATGVALADRPLDAILFDMRSKSEEIRLRAAHELSNYVLASSRTLSAEAFNKAYSEIHARCFALVNSSDLQDKLAGITAIDKLVDVLGNDMSRAIRLAASVQRAFPCPDPLVMTMAAKPDSLRKVDRRWRNMSIFRSNPASSGCKVRSHPGLAPGKLSAVLEEITHTSSHVGERIEARRYAAVLVLRELTRSAPALIYDNVPDLLDNLWTALRDPKVAIREAAAGALAGCLLLVTQRDGQYRADMFGMVYDQAQRGLRLNTPEAIHGSLLGYKELFLEGKMVRTLCSSSSRSPTLTQSIFQFMHDRYTEVCDQILSFKDHRDPLVRRAVVELIPTLASYNHADFTAHYLHKTMLYLLGQLRNNRDRTTSFLAIGHVAMQVKSAMAPYLDPILSSIKEGLMQRGKKGAPSEESIFQCIGMLAQSVGQALTKHMHELLDLMFAYGLSPALETALTQLGRDIPPLLPEIQERILNLVSQIIAGESFQQAGAPRKYQRREPTHPSAEGRDENQIVLALEVLGSFNFKGVFQVHRAAGPAEVEDEHSLGEFIRDHVARYVEDENPDIRRAAAISCCSVLATDPVVGQTSNHAIRLVNEILERLLTLAIADPDPTIRQLTISHLDPKFDRHLAQAECVRSLFIALNDEVYAIREVAIKIIGRLAAINPAYVMPSLRKTLIQLLTELEYSTSTRSKEEASTLLGLLVGASQRLTRPYVVPMLNVLLPKSRDASPAVACSILATLGELARVGGEDILVQLDPLMTLVLDTLHDQASTPKREAALRTLGQLSSHAGYVIDPYLDYPSLLGLLIGLLKTEPAQHTRREIIRVMGSLGALDPYRNSVVEGTSNDAYVETFNPTDPTHPSNIGPQHDEYYPTIAFSALLVVFNDPSLSEHHTAVVDAIMYIFRSLRLKVVSFLPQVLPAFLNVMRSCPVGLQEYYFQNLGQLISMVKQHVRNHLGPIMTTIRDFWTTTPNPGLQVIIVDVIQSIALALDAEFKAYLPNLLPLMLQAFDQHLNFAEPRRQSTLIRVLHAFGIFGSSLEEYLHLVIPAIIRTFEQPDIPIVLRKQAMQTITQLSHKINFADHASGIIHPIARVLASSSAPPDLRQVAMDALCALMLQMGPDYILFVGLVNRSLVKNRIVHPQYEKLVTMLLDGEPLPQDLTFGDPVIMPNNEATVAADAGSGKLPVNQVALKAAWEPIDRAKPDDWREWLKRLSVQLLKSSPSHTLRACANLAEVYPPLARDLFNAAFVSCWTELYDQYQEELVRAISTALASPTLPPEITQTLLNLAEFMEHDDKVLPIPIATLGGYAMKCRAYAKALHYKELEVLSDPSVQTIEELIRINNSLQQPDVSIGILTHAHQVHNLELKEEWYIELERWEDALAAFERKAQEQPDSFDVTLGRMRCLHALGEWESLAQLAQQNWTRATHDMRRKIAPLAAAASWGLGQWESMDAYISVLKHDSADRAWFRSILSIHRGQFHKAQSHINKARDLLDTELTTLVGESYNRAYDAVVRIQMLSELEEIISYKEATAGGNNERRALIQKTWMKRLKGCKRDVDVWQRILKVRALVVTPRENTEMWVKFANLCRKSGRLGLAEKTLNSLLGDEHAASMGGPAMSGPPQVIYAHLKYQWATGAREETLAFLRDFTAKLSADLGIHPEGEQAANAEVVNSGRKAEYTRLLARCHYKLGEWQGAMQEDWGSVSLPQFLGIDDGKTDHSGMQDIIPDILRSYLLATSLDPTWYKAWHAWALANSEVVSHFAKSQGEQDPTKPQAYSVHLVPAVQAFFRSIALSPDSALQDTLRLLTLWFKYGHVAEVSTAIMDGFRSVSVDTWLDVIPQLIARIHSPDPSVRKLIQHVLTDVGRAHPQALVYPLTVASKYPSEARRRAALSIMNKMRDHSAALVEQAVLVSQELIRVAILWHELWHEGLEEASRLFYGDHNIDAMFATLEPLHDMLEKGPETLREISFAQTFGRDLADARESCRRYRQYGQIEDLNHAWDLYYQVRHLPVVRRCRRSGSLHLSKTPQVFRKINKNLPTLTLLELQYVSPKLLNAKDLDLAVPGEYLYYSKHRIYLIHSHVPSGTYQTGKRIIRIASFGANLEVFTSKQRPRKLRVCGSDGVEYNFLLKGHEDLRQDERVMQLFGLVNTLLQKDPETFKRHLTIVKYPVIPLSPNSGLLGWVNNTDTLHVLIKNYRDSRKILLNIEHRLILQMAPDFDHLMQIQKLEVFEYALDNTTGQDFYRVLWLKSRNSEAWLDRRSNYCRTLAVMSMVGHILGLGDRHPSNLLMDRVSGKIVHVDFGDCFEVAMQREKHPEKVPFRLTRMLTSAMEVSGIEGTFKITCQHTMRVLRENKESILAVLEAFVHDPLINWRLVQGGRQVGRHAAEGGENVPAGARRPRGDETNIHDDGAVGQINTRAVQVIERVQQKLTGRDFKPNVQLSVDAQVDRLIAQATSLEALSQMFIVLAATFAVAPDPTASVPKVHSAQDAGLDRSEGFTMMLATYKRDRNLPPLLKHLTTDPPPSLRQIVIVWQNIGVDLPEFLSPEALAAYASTGVAVTVRKSRKNSMNERFRPVADWDEPVKTRAVMIMDDDVVLQRAALEWGYQEFVTANEKGAGRLVGFTGRDFEETGADWAYTVRPKETYSMVLSNAAWLRREWLEKYWEDSSEMESLRNYVDKVFNCDDILINYVVSNLTANPPLLLQPKMPLRIIGGDGMFARGSVPVDGMFARGSVPVDAPSQDATAEADTAEADGIPTASHFEQRKLCLGHYFSHFAQFAPAMTDSESTSKHHHHHYPLVKVRTAAAQDVEDHSRWLYSNEPWEPLTGWKLADPSMMAPPRDPTPPVAEEDIDEGDEASDLDIDDMLADMSEEEIDELLLQFGSETSHPSNGEEGLGEAEEESSLFEDGEDDDEYWHPPVDHDEL</sequence>
<dbReference type="InterPro" id="IPR029044">
    <property type="entry name" value="Nucleotide-diphossugar_trans"/>
</dbReference>
<dbReference type="InterPro" id="IPR003152">
    <property type="entry name" value="FATC_dom"/>
</dbReference>
<feature type="domain" description="RRM" evidence="15">
    <location>
        <begin position="71"/>
        <end position="148"/>
    </location>
</feature>
<dbReference type="GO" id="GO:0080090">
    <property type="term" value="P:regulation of primary metabolic process"/>
    <property type="evidence" value="ECO:0007669"/>
    <property type="project" value="UniProtKB-ARBA"/>
</dbReference>
<dbReference type="CDD" id="cd05169">
    <property type="entry name" value="PIKKc_TOR"/>
    <property type="match status" value="1"/>
</dbReference>
<dbReference type="PROSITE" id="PS51190">
    <property type="entry name" value="FATC"/>
    <property type="match status" value="1"/>
</dbReference>
<keyword evidence="20" id="KW-1185">Reference proteome</keyword>
<keyword evidence="9" id="KW-1015">Disulfide bond</keyword>
<evidence type="ECO:0000256" key="3">
    <source>
        <dbReference type="ARBA" id="ARBA00022527"/>
    </source>
</evidence>
<dbReference type="OrthoDB" id="381190at2759"/>
<dbReference type="InterPro" id="IPR036940">
    <property type="entry name" value="PI3/4_kinase_cat_sf"/>
</dbReference>
<dbReference type="FunFam" id="1.20.120.150:FF:000001">
    <property type="entry name" value="Serine/threonine-protein kinase TOR"/>
    <property type="match status" value="1"/>
</dbReference>
<dbReference type="InterPro" id="IPR003151">
    <property type="entry name" value="PIK-rel_kinase_FAT"/>
</dbReference>
<dbReference type="InterPro" id="IPR050517">
    <property type="entry name" value="DDR_Repair_Kinase"/>
</dbReference>
<dbReference type="GO" id="GO:0031932">
    <property type="term" value="C:TORC2 complex"/>
    <property type="evidence" value="ECO:0007669"/>
    <property type="project" value="TreeGrafter"/>
</dbReference>
<dbReference type="SMART" id="SM00146">
    <property type="entry name" value="PI3Kc"/>
    <property type="match status" value="1"/>
</dbReference>
<dbReference type="EMBL" id="PUHQ01000002">
    <property type="protein sequence ID" value="KAG0667188.1"/>
    <property type="molecule type" value="Genomic_DNA"/>
</dbReference>
<dbReference type="FunFam" id="1.10.1070.11:FF:000029">
    <property type="entry name" value="Serine/threonine-protein kinase TOR"/>
    <property type="match status" value="1"/>
</dbReference>
<evidence type="ECO:0000256" key="12">
    <source>
        <dbReference type="ARBA" id="ARBA00048679"/>
    </source>
</evidence>
<dbReference type="SMART" id="SM01345">
    <property type="entry name" value="Rapamycin_bind"/>
    <property type="match status" value="1"/>
</dbReference>
<feature type="compositionally biased region" description="Basic and acidic residues" evidence="14">
    <location>
        <begin position="9"/>
        <end position="25"/>
    </location>
</feature>
<dbReference type="PROSITE" id="PS00915">
    <property type="entry name" value="PI3_4_KINASE_1"/>
    <property type="match status" value="1"/>
</dbReference>
<feature type="domain" description="PI3K/PI4K catalytic" evidence="16">
    <location>
        <begin position="2595"/>
        <end position="2908"/>
    </location>
</feature>
<feature type="region of interest" description="Disordered" evidence="14">
    <location>
        <begin position="2880"/>
        <end position="2905"/>
    </location>
</feature>
<dbReference type="GO" id="GO:0044877">
    <property type="term" value="F:protein-containing complex binding"/>
    <property type="evidence" value="ECO:0007669"/>
    <property type="project" value="InterPro"/>
</dbReference>
<organism evidence="19 20">
    <name type="scientific">Rhodotorula mucilaginosa</name>
    <name type="common">Yeast</name>
    <name type="synonym">Rhodotorula rubra</name>
    <dbReference type="NCBI Taxonomy" id="5537"/>
    <lineage>
        <taxon>Eukaryota</taxon>
        <taxon>Fungi</taxon>
        <taxon>Dikarya</taxon>
        <taxon>Basidiomycota</taxon>
        <taxon>Pucciniomycotina</taxon>
        <taxon>Microbotryomycetes</taxon>
        <taxon>Sporidiobolales</taxon>
        <taxon>Sporidiobolaceae</taxon>
        <taxon>Rhodotorula</taxon>
    </lineage>
</organism>
<evidence type="ECO:0000256" key="4">
    <source>
        <dbReference type="ARBA" id="ARBA00022679"/>
    </source>
</evidence>
<dbReference type="SUPFAM" id="SSF47212">
    <property type="entry name" value="FKBP12-rapamycin-binding domain of FKBP-rapamycin-associated protein (FRAP)"/>
    <property type="match status" value="1"/>
</dbReference>
<dbReference type="Pfam" id="PF08771">
    <property type="entry name" value="FRB_dom"/>
    <property type="match status" value="1"/>
</dbReference>
<feature type="compositionally biased region" description="Gly residues" evidence="14">
    <location>
        <begin position="31"/>
        <end position="42"/>
    </location>
</feature>
<feature type="region of interest" description="Disordered" evidence="14">
    <location>
        <begin position="1"/>
        <end position="48"/>
    </location>
</feature>
<feature type="domain" description="FAT" evidence="17">
    <location>
        <begin position="1803"/>
        <end position="2378"/>
    </location>
</feature>
<dbReference type="Pfam" id="PF02260">
    <property type="entry name" value="FATC"/>
    <property type="match status" value="1"/>
</dbReference>
<dbReference type="FunFam" id="1.25.10.10:FF:000371">
    <property type="entry name" value="Serine/threonine-protein kinase TOR"/>
    <property type="match status" value="1"/>
</dbReference>
<keyword evidence="3" id="KW-0723">Serine/threonine-protein kinase</keyword>
<evidence type="ECO:0000313" key="19">
    <source>
        <dbReference type="EMBL" id="KAG0667188.1"/>
    </source>
</evidence>
<proteinExistence type="inferred from homology"/>
<dbReference type="GO" id="GO:0038202">
    <property type="term" value="P:TORC1 signaling"/>
    <property type="evidence" value="ECO:0007669"/>
    <property type="project" value="TreeGrafter"/>
</dbReference>
<protein>
    <recommendedName>
        <fullName evidence="2">non-specific serine/threonine protein kinase</fullName>
        <ecNumber evidence="2">2.7.11.1</ecNumber>
    </recommendedName>
</protein>
<dbReference type="Gene3D" id="1.25.40.10">
    <property type="entry name" value="Tetratricopeptide repeat domain"/>
    <property type="match status" value="1"/>
</dbReference>